<dbReference type="GO" id="GO:0000160">
    <property type="term" value="P:phosphorelay signal transduction system"/>
    <property type="evidence" value="ECO:0007669"/>
    <property type="project" value="InterPro"/>
</dbReference>
<evidence type="ECO:0000259" key="5">
    <source>
        <dbReference type="PROSITE" id="PS01124"/>
    </source>
</evidence>
<keyword evidence="3" id="KW-0804">Transcription</keyword>
<dbReference type="Gene3D" id="1.10.10.60">
    <property type="entry name" value="Homeodomain-like"/>
    <property type="match status" value="2"/>
</dbReference>
<dbReference type="OrthoDB" id="9794370at2"/>
<dbReference type="PROSITE" id="PS01124">
    <property type="entry name" value="HTH_ARAC_FAMILY_2"/>
    <property type="match status" value="1"/>
</dbReference>
<dbReference type="RefSeq" id="WP_110250273.1">
    <property type="nucleotide sequence ID" value="NZ_QJJR01000001.1"/>
</dbReference>
<evidence type="ECO:0000256" key="4">
    <source>
        <dbReference type="PROSITE-ProRule" id="PRU00169"/>
    </source>
</evidence>
<comment type="caution">
    <text evidence="7">The sequence shown here is derived from an EMBL/GenBank/DDBJ whole genome shotgun (WGS) entry which is preliminary data.</text>
</comment>
<feature type="domain" description="HTH araC/xylS-type" evidence="5">
    <location>
        <begin position="408"/>
        <end position="506"/>
    </location>
</feature>
<sequence length="512" mass="59829">MFKILIVDDEEIERESMKQILNQAFESLTIIQASDGQEAVERTLSDQPDLVLMDIKMPGMSGLEAIKAIQAQGIKMNVVIVTAYDTFSFAKDAIKLGARDYLLKPSKISEIVETMGRIIDEIKETKLKMEESEKRRLTFEQSKRVMERDLVTQVLLDHVHDVEAEHLLELMEREVTEEMFCFVVVIEAHQSDVYPVLQNAIARLGDGFIGPLYRHQLPVICFRDERSYRQQATEVAKKLIKVLQHELKLPAVIGLGQPSTKLEEMKDSYQQAIIASMELRRTYAFSFYDDMKMSEHQCDIHYHTYLSGRFFDDIREADFREIKQQVDKILLCYEMEKFPVAEAKQKISQLIWMMGKTLEEVHISIEWEKYSFFATDYQALFEEVDVYFKELIANYNAFTEDKETDRMTQIKQYVMEHATEDLSLDVLASHVHLSPIYISKLFKEKLGVNYIEFLTTCRIKHAKRLLKADQLSIKEVAYEIGYHDPNYFSKVFKKFTGFSPKTYRAHRLVEQQ</sequence>
<dbReference type="AlphaFoldDB" id="A0A2V3WE67"/>
<reference evidence="7 8" key="1">
    <citation type="submission" date="2018-05" db="EMBL/GenBank/DDBJ databases">
        <title>Genomic Encyclopedia of Type Strains, Phase IV (KMG-IV): sequencing the most valuable type-strain genomes for metagenomic binning, comparative biology and taxonomic classification.</title>
        <authorList>
            <person name="Goeker M."/>
        </authorList>
    </citation>
    <scope>NUCLEOTIDE SEQUENCE [LARGE SCALE GENOMIC DNA]</scope>
    <source>
        <strain evidence="7 8">DSM 22440</strain>
    </source>
</reference>
<dbReference type="SMART" id="SM00448">
    <property type="entry name" value="REC"/>
    <property type="match status" value="1"/>
</dbReference>
<dbReference type="GO" id="GO:0043565">
    <property type="term" value="F:sequence-specific DNA binding"/>
    <property type="evidence" value="ECO:0007669"/>
    <property type="project" value="InterPro"/>
</dbReference>
<dbReference type="Pfam" id="PF00072">
    <property type="entry name" value="Response_reg"/>
    <property type="match status" value="1"/>
</dbReference>
<dbReference type="InterPro" id="IPR001789">
    <property type="entry name" value="Sig_transdc_resp-reg_receiver"/>
</dbReference>
<evidence type="ECO:0000256" key="1">
    <source>
        <dbReference type="ARBA" id="ARBA00023015"/>
    </source>
</evidence>
<accession>A0A2V3WE67</accession>
<evidence type="ECO:0000256" key="2">
    <source>
        <dbReference type="ARBA" id="ARBA00023125"/>
    </source>
</evidence>
<dbReference type="PROSITE" id="PS00041">
    <property type="entry name" value="HTH_ARAC_FAMILY_1"/>
    <property type="match status" value="1"/>
</dbReference>
<feature type="domain" description="Response regulatory" evidence="6">
    <location>
        <begin position="3"/>
        <end position="119"/>
    </location>
</feature>
<protein>
    <submittedName>
        <fullName evidence="7">Two-component system response regulator YesN</fullName>
    </submittedName>
</protein>
<keyword evidence="4" id="KW-0597">Phosphoprotein</keyword>
<dbReference type="GO" id="GO:0003700">
    <property type="term" value="F:DNA-binding transcription factor activity"/>
    <property type="evidence" value="ECO:0007669"/>
    <property type="project" value="InterPro"/>
</dbReference>
<dbReference type="PANTHER" id="PTHR43280:SF28">
    <property type="entry name" value="HTH-TYPE TRANSCRIPTIONAL ACTIVATOR RHAS"/>
    <property type="match status" value="1"/>
</dbReference>
<gene>
    <name evidence="7" type="ORF">DES38_101266</name>
</gene>
<dbReference type="InterPro" id="IPR011006">
    <property type="entry name" value="CheY-like_superfamily"/>
</dbReference>
<feature type="modified residue" description="4-aspartylphosphate" evidence="4">
    <location>
        <position position="54"/>
    </location>
</feature>
<dbReference type="PRINTS" id="PR00032">
    <property type="entry name" value="HTHARAC"/>
</dbReference>
<dbReference type="EMBL" id="QJJR01000001">
    <property type="protein sequence ID" value="PXW93180.1"/>
    <property type="molecule type" value="Genomic_DNA"/>
</dbReference>
<organism evidence="7 8">
    <name type="scientific">Streptohalobacillus salinus</name>
    <dbReference type="NCBI Taxonomy" id="621096"/>
    <lineage>
        <taxon>Bacteria</taxon>
        <taxon>Bacillati</taxon>
        <taxon>Bacillota</taxon>
        <taxon>Bacilli</taxon>
        <taxon>Bacillales</taxon>
        <taxon>Bacillaceae</taxon>
        <taxon>Streptohalobacillus</taxon>
    </lineage>
</organism>
<proteinExistence type="predicted"/>
<dbReference type="CDD" id="cd17536">
    <property type="entry name" value="REC_YesN-like"/>
    <property type="match status" value="1"/>
</dbReference>
<dbReference type="PANTHER" id="PTHR43280">
    <property type="entry name" value="ARAC-FAMILY TRANSCRIPTIONAL REGULATOR"/>
    <property type="match status" value="1"/>
</dbReference>
<dbReference type="InterPro" id="IPR009057">
    <property type="entry name" value="Homeodomain-like_sf"/>
</dbReference>
<dbReference type="InterPro" id="IPR018062">
    <property type="entry name" value="HTH_AraC-typ_CS"/>
</dbReference>
<dbReference type="InterPro" id="IPR020449">
    <property type="entry name" value="Tscrpt_reg_AraC-type_HTH"/>
</dbReference>
<keyword evidence="2" id="KW-0238">DNA-binding</keyword>
<dbReference type="SUPFAM" id="SSF52172">
    <property type="entry name" value="CheY-like"/>
    <property type="match status" value="1"/>
</dbReference>
<dbReference type="PROSITE" id="PS50110">
    <property type="entry name" value="RESPONSE_REGULATORY"/>
    <property type="match status" value="1"/>
</dbReference>
<dbReference type="Pfam" id="PF12833">
    <property type="entry name" value="HTH_18"/>
    <property type="match status" value="1"/>
</dbReference>
<dbReference type="InterPro" id="IPR041522">
    <property type="entry name" value="CdaR_GGDEF"/>
</dbReference>
<evidence type="ECO:0000259" key="6">
    <source>
        <dbReference type="PROSITE" id="PS50110"/>
    </source>
</evidence>
<dbReference type="Gene3D" id="3.40.50.2300">
    <property type="match status" value="1"/>
</dbReference>
<evidence type="ECO:0000313" key="8">
    <source>
        <dbReference type="Proteomes" id="UP000247922"/>
    </source>
</evidence>
<evidence type="ECO:0000313" key="7">
    <source>
        <dbReference type="EMBL" id="PXW93180.1"/>
    </source>
</evidence>
<dbReference type="Proteomes" id="UP000247922">
    <property type="component" value="Unassembled WGS sequence"/>
</dbReference>
<dbReference type="Pfam" id="PF17853">
    <property type="entry name" value="GGDEF_2"/>
    <property type="match status" value="1"/>
</dbReference>
<dbReference type="InterPro" id="IPR018060">
    <property type="entry name" value="HTH_AraC"/>
</dbReference>
<dbReference type="SUPFAM" id="SSF46689">
    <property type="entry name" value="Homeodomain-like"/>
    <property type="match status" value="2"/>
</dbReference>
<keyword evidence="1" id="KW-0805">Transcription regulation</keyword>
<dbReference type="SMART" id="SM00342">
    <property type="entry name" value="HTH_ARAC"/>
    <property type="match status" value="1"/>
</dbReference>
<keyword evidence="8" id="KW-1185">Reference proteome</keyword>
<evidence type="ECO:0000256" key="3">
    <source>
        <dbReference type="ARBA" id="ARBA00023163"/>
    </source>
</evidence>
<name>A0A2V3WE67_9BACI</name>